<sequence length="123" mass="13772">MSQPDANPQNVRAHPGHAPIVAAMGRCPAFEKALADAYRKLEYSIPNLRYASILLETMRDDALENPDMVAGNDDLRRFDLTKDQWDGLIYAISHVGDLARDLDRLYFAGFEQGQHASRQQVAS</sequence>
<accession>A0A1H6BKR4</accession>
<proteinExistence type="predicted"/>
<evidence type="ECO:0000313" key="1">
    <source>
        <dbReference type="EMBL" id="SEG61254.1"/>
    </source>
</evidence>
<dbReference type="Proteomes" id="UP000236743">
    <property type="component" value="Unassembled WGS sequence"/>
</dbReference>
<dbReference type="RefSeq" id="WP_146071400.1">
    <property type="nucleotide sequence ID" value="NZ_FNUY01000007.1"/>
</dbReference>
<reference evidence="1 2" key="1">
    <citation type="submission" date="2016-10" db="EMBL/GenBank/DDBJ databases">
        <authorList>
            <person name="de Groot N.N."/>
        </authorList>
    </citation>
    <scope>NUCLEOTIDE SEQUENCE [LARGE SCALE GENOMIC DNA]</scope>
    <source>
        <strain evidence="1 2">DSM 26656</strain>
    </source>
</reference>
<protein>
    <submittedName>
        <fullName evidence="1">Uncharacterized protein</fullName>
    </submittedName>
</protein>
<dbReference type="EMBL" id="FNUY01000007">
    <property type="protein sequence ID" value="SEG61254.1"/>
    <property type="molecule type" value="Genomic_DNA"/>
</dbReference>
<organism evidence="1 2">
    <name type="scientific">Bosea lathyri</name>
    <dbReference type="NCBI Taxonomy" id="1036778"/>
    <lineage>
        <taxon>Bacteria</taxon>
        <taxon>Pseudomonadati</taxon>
        <taxon>Pseudomonadota</taxon>
        <taxon>Alphaproteobacteria</taxon>
        <taxon>Hyphomicrobiales</taxon>
        <taxon>Boseaceae</taxon>
        <taxon>Bosea</taxon>
    </lineage>
</organism>
<gene>
    <name evidence="1" type="ORF">SAMN04488115_107321</name>
</gene>
<keyword evidence="2" id="KW-1185">Reference proteome</keyword>
<name>A0A1H6BKR4_9HYPH</name>
<dbReference type="AlphaFoldDB" id="A0A1H6BKR4"/>
<evidence type="ECO:0000313" key="2">
    <source>
        <dbReference type="Proteomes" id="UP000236743"/>
    </source>
</evidence>